<comment type="caution">
    <text evidence="1">The sequence shown here is derived from an EMBL/GenBank/DDBJ whole genome shotgun (WGS) entry which is preliminary data.</text>
</comment>
<name>A0ACC5Q5B8_DOLFA</name>
<proteinExistence type="predicted"/>
<dbReference type="EMBL" id="JADEWF010000056">
    <property type="protein sequence ID" value="MBE9220129.1"/>
    <property type="molecule type" value="Genomic_DNA"/>
</dbReference>
<evidence type="ECO:0000313" key="2">
    <source>
        <dbReference type="Proteomes" id="UP000597867"/>
    </source>
</evidence>
<keyword evidence="2" id="KW-1185">Reference proteome</keyword>
<dbReference type="Proteomes" id="UP000597867">
    <property type="component" value="Unassembled WGS sequence"/>
</dbReference>
<gene>
    <name evidence="1" type="ORF">IQ222_15325</name>
</gene>
<organism evidence="1 2">
    <name type="scientific">Dolichospermum flos-aquae LEGE 04289</name>
    <dbReference type="NCBI Taxonomy" id="1828708"/>
    <lineage>
        <taxon>Bacteria</taxon>
        <taxon>Bacillati</taxon>
        <taxon>Cyanobacteriota</taxon>
        <taxon>Cyanophyceae</taxon>
        <taxon>Nostocales</taxon>
        <taxon>Aphanizomenonaceae</taxon>
        <taxon>Dolichospermum</taxon>
    </lineage>
</organism>
<sequence>MNITVEQEELRLLSHILQTRLKAKVTDSQDFQVKCAIKNNLLMILTQHPPDVTVDTQQVFDLLAQTLQSQFNYKTQHIQFFLRVFGDKLPYAKYFLDSPMPTVETEGETESTNQKEKETSFVIKSSPLTETEAETEAETELIPDSFIFSPEAPFLNYSSPELILHNLSLDENESQEIAEESYPFVHIPDQPKKRHLWRSFPPASIIGTIVFIVLLYLGGTFALHNGCAILGCKELQTAKQFKSEYRQQIKSTKTDLELLAIQQKLDAVVADLQKIPQWSPRYRECQELVDTLSQESLKINQVLLALRTATSVQKRNLNPAKSWAELRNRQNLLRQAITRLNTVKHESEFYQLVQGNLPGYENSLKTITQQLIREETWLKKIASAKTLGDAAIKSQATAKSTTDWQQVKFNLQTAINTLKTIPEDSFGFQNASKLLAAYESKIIVADDHTKKEQLSTMSSQQLLAIINQVKTDLNKACTSKIKICTFNIENNQINVRLTVEYKTLLQTNNLTMRLHYQNLQNALKVISQKYQLPVFTE</sequence>
<protein>
    <submittedName>
        <fullName evidence="1">Uncharacterized protein</fullName>
    </submittedName>
</protein>
<accession>A0ACC5Q5B8</accession>
<evidence type="ECO:0000313" key="1">
    <source>
        <dbReference type="EMBL" id="MBE9220129.1"/>
    </source>
</evidence>
<reference evidence="1" key="1">
    <citation type="submission" date="2020-10" db="EMBL/GenBank/DDBJ databases">
        <authorList>
            <person name="Castelo-Branco R."/>
            <person name="Eusebio N."/>
            <person name="Adriana R."/>
            <person name="Vieira A."/>
            <person name="Brugerolle De Fraissinette N."/>
            <person name="Rezende De Castro R."/>
            <person name="Schneider M.P."/>
            <person name="Vasconcelos V."/>
            <person name="Leao P.N."/>
        </authorList>
    </citation>
    <scope>NUCLEOTIDE SEQUENCE</scope>
    <source>
        <strain evidence="1">LEGE 04289</strain>
    </source>
</reference>